<dbReference type="AlphaFoldDB" id="A0A645A683"/>
<evidence type="ECO:0000313" key="1">
    <source>
        <dbReference type="EMBL" id="MPM48602.1"/>
    </source>
</evidence>
<reference evidence="1" key="1">
    <citation type="submission" date="2019-08" db="EMBL/GenBank/DDBJ databases">
        <authorList>
            <person name="Kucharzyk K."/>
            <person name="Murdoch R.W."/>
            <person name="Higgins S."/>
            <person name="Loffler F."/>
        </authorList>
    </citation>
    <scope>NUCLEOTIDE SEQUENCE</scope>
</reference>
<proteinExistence type="predicted"/>
<name>A0A645A683_9ZZZZ</name>
<sequence length="85" mass="9720">MQQKHCFVPSSQHSNDMIQIIMKVLVVPQTGQLIVIGNFDVRLIFSIRIIKNAPGRQGNHRKDDCTETDDFQHLCVEIIGRPVNH</sequence>
<comment type="caution">
    <text evidence="1">The sequence shown here is derived from an EMBL/GenBank/DDBJ whole genome shotgun (WGS) entry which is preliminary data.</text>
</comment>
<accession>A0A645A683</accession>
<dbReference type="EMBL" id="VSSQ01012169">
    <property type="protein sequence ID" value="MPM48602.1"/>
    <property type="molecule type" value="Genomic_DNA"/>
</dbReference>
<organism evidence="1">
    <name type="scientific">bioreactor metagenome</name>
    <dbReference type="NCBI Taxonomy" id="1076179"/>
    <lineage>
        <taxon>unclassified sequences</taxon>
        <taxon>metagenomes</taxon>
        <taxon>ecological metagenomes</taxon>
    </lineage>
</organism>
<protein>
    <submittedName>
        <fullName evidence="1">Uncharacterized protein</fullName>
    </submittedName>
</protein>
<gene>
    <name evidence="1" type="ORF">SDC9_95328</name>
</gene>